<keyword evidence="4" id="KW-0949">S-adenosyl-L-methionine</keyword>
<evidence type="ECO:0000256" key="5">
    <source>
        <dbReference type="ARBA" id="ARBA00048391"/>
    </source>
</evidence>
<dbReference type="PANTHER" id="PTHR18895">
    <property type="entry name" value="HEMK METHYLTRANSFERASE"/>
    <property type="match status" value="1"/>
</dbReference>
<dbReference type="AlphaFoldDB" id="E0XWX2"/>
<dbReference type="EC" id="2.1.1.297" evidence="1"/>
<feature type="domain" description="Release factor glutamine methyltransferase N-terminal" evidence="7">
    <location>
        <begin position="6"/>
        <end position="74"/>
    </location>
</feature>
<evidence type="ECO:0000256" key="4">
    <source>
        <dbReference type="ARBA" id="ARBA00022691"/>
    </source>
</evidence>
<evidence type="ECO:0000256" key="1">
    <source>
        <dbReference type="ARBA" id="ARBA00012771"/>
    </source>
</evidence>
<reference evidence="8" key="1">
    <citation type="journal article" date="2011" name="Environ. Microbiol.">
        <title>Time-series analyses of Monterey Bay coastal microbial picoplankton using a 'genome proxy' microarray.</title>
        <authorList>
            <person name="Rich V.I."/>
            <person name="Pham V.D."/>
            <person name="Eppley J."/>
            <person name="Shi Y."/>
            <person name="DeLong E.F."/>
        </authorList>
    </citation>
    <scope>NUCLEOTIDE SEQUENCE</scope>
</reference>
<dbReference type="GO" id="GO:0003676">
    <property type="term" value="F:nucleic acid binding"/>
    <property type="evidence" value="ECO:0007669"/>
    <property type="project" value="InterPro"/>
</dbReference>
<evidence type="ECO:0000313" key="8">
    <source>
        <dbReference type="EMBL" id="ADI18913.1"/>
    </source>
</evidence>
<proteinExistence type="predicted"/>
<dbReference type="GO" id="GO:0032259">
    <property type="term" value="P:methylation"/>
    <property type="evidence" value="ECO:0007669"/>
    <property type="project" value="UniProtKB-KW"/>
</dbReference>
<dbReference type="NCBIfam" id="TIGR00536">
    <property type="entry name" value="hemK_fam"/>
    <property type="match status" value="1"/>
</dbReference>
<sequence>MDIKSALKKGQSILIDNNIISAKLDSEILMSQAIRKNKKFIILNLHKEIKKRDLEYFDNLIQERAGRKPIAQIVKKKDFWKYEFIVNNNVLIPRPDTETLIEQTLKLVKNKNRLQILDIGIGSGCILMSILKEKKNFIGTGIDISSKSLQISKVNGQKLRINNRLRLFKSNIDNFNTGKYDLIVSNPPYIKKSILKCLEKDIGFEPKQALDGGLDGLSEIRKVINKSSELIKRSGHLIIEIGFDQKNKVKKILRDKGFYIKKTVKDLSNHDRCIVGIKT</sequence>
<dbReference type="Gene3D" id="1.10.8.10">
    <property type="entry name" value="DNA helicase RuvA subunit, C-terminal domain"/>
    <property type="match status" value="1"/>
</dbReference>
<keyword evidence="3" id="KW-0808">Transferase</keyword>
<keyword evidence="2 8" id="KW-0489">Methyltransferase</keyword>
<dbReference type="InterPro" id="IPR004556">
    <property type="entry name" value="HemK-like"/>
</dbReference>
<dbReference type="InterPro" id="IPR029063">
    <property type="entry name" value="SAM-dependent_MTases_sf"/>
</dbReference>
<feature type="domain" description="Methyltransferase small" evidence="6">
    <location>
        <begin position="108"/>
        <end position="191"/>
    </location>
</feature>
<dbReference type="InterPro" id="IPR050320">
    <property type="entry name" value="N5-glutamine_MTase"/>
</dbReference>
<dbReference type="InterPro" id="IPR019874">
    <property type="entry name" value="RF_methyltr_PrmC"/>
</dbReference>
<evidence type="ECO:0000256" key="3">
    <source>
        <dbReference type="ARBA" id="ARBA00022679"/>
    </source>
</evidence>
<accession>E0XWX2</accession>
<dbReference type="SUPFAM" id="SSF53335">
    <property type="entry name" value="S-adenosyl-L-methionine-dependent methyltransferases"/>
    <property type="match status" value="1"/>
</dbReference>
<protein>
    <recommendedName>
        <fullName evidence="1">peptide chain release factor N(5)-glutamine methyltransferase</fullName>
        <ecNumber evidence="1">2.1.1.297</ecNumber>
    </recommendedName>
</protein>
<dbReference type="CDD" id="cd02440">
    <property type="entry name" value="AdoMet_MTases"/>
    <property type="match status" value="1"/>
</dbReference>
<evidence type="ECO:0000259" key="6">
    <source>
        <dbReference type="Pfam" id="PF05175"/>
    </source>
</evidence>
<name>E0XWX2_9PROT</name>
<dbReference type="InterPro" id="IPR002052">
    <property type="entry name" value="DNA_methylase_N6_adenine_CS"/>
</dbReference>
<dbReference type="NCBIfam" id="TIGR03534">
    <property type="entry name" value="RF_mod_PrmC"/>
    <property type="match status" value="1"/>
</dbReference>
<dbReference type="PROSITE" id="PS00092">
    <property type="entry name" value="N6_MTASE"/>
    <property type="match status" value="1"/>
</dbReference>
<dbReference type="EMBL" id="GU474904">
    <property type="protein sequence ID" value="ADI18913.1"/>
    <property type="molecule type" value="Genomic_DNA"/>
</dbReference>
<dbReference type="Pfam" id="PF17827">
    <property type="entry name" value="PrmC_N"/>
    <property type="match status" value="1"/>
</dbReference>
<dbReference type="GO" id="GO:0102559">
    <property type="term" value="F:peptide chain release factor N(5)-glutamine methyltransferase activity"/>
    <property type="evidence" value="ECO:0007669"/>
    <property type="project" value="UniProtKB-EC"/>
</dbReference>
<evidence type="ECO:0000256" key="2">
    <source>
        <dbReference type="ARBA" id="ARBA00022603"/>
    </source>
</evidence>
<dbReference type="InterPro" id="IPR007848">
    <property type="entry name" value="Small_mtfrase_dom"/>
</dbReference>
<comment type="catalytic activity">
    <reaction evidence="5">
        <text>L-glutaminyl-[peptide chain release factor] + S-adenosyl-L-methionine = N(5)-methyl-L-glutaminyl-[peptide chain release factor] + S-adenosyl-L-homocysteine + H(+)</text>
        <dbReference type="Rhea" id="RHEA:42896"/>
        <dbReference type="Rhea" id="RHEA-COMP:10271"/>
        <dbReference type="Rhea" id="RHEA-COMP:10272"/>
        <dbReference type="ChEBI" id="CHEBI:15378"/>
        <dbReference type="ChEBI" id="CHEBI:30011"/>
        <dbReference type="ChEBI" id="CHEBI:57856"/>
        <dbReference type="ChEBI" id="CHEBI:59789"/>
        <dbReference type="ChEBI" id="CHEBI:61891"/>
        <dbReference type="EC" id="2.1.1.297"/>
    </reaction>
</comment>
<dbReference type="PANTHER" id="PTHR18895:SF74">
    <property type="entry name" value="MTRF1L RELEASE FACTOR GLUTAMINE METHYLTRANSFERASE"/>
    <property type="match status" value="1"/>
</dbReference>
<dbReference type="Gene3D" id="3.40.50.150">
    <property type="entry name" value="Vaccinia Virus protein VP39"/>
    <property type="match status" value="1"/>
</dbReference>
<dbReference type="InterPro" id="IPR040758">
    <property type="entry name" value="PrmC_N"/>
</dbReference>
<dbReference type="Pfam" id="PF05175">
    <property type="entry name" value="MTS"/>
    <property type="match status" value="1"/>
</dbReference>
<organism evidence="8">
    <name type="scientific">uncultured SAR11 cluster bacterium HF0010_09O16</name>
    <dbReference type="NCBI Taxonomy" id="710725"/>
    <lineage>
        <taxon>Bacteria</taxon>
        <taxon>Pseudomonadati</taxon>
        <taxon>Pseudomonadota</taxon>
        <taxon>Alphaproteobacteria</taxon>
        <taxon>Candidatus Pelagibacterales</taxon>
        <taxon>environmental samples</taxon>
    </lineage>
</organism>
<evidence type="ECO:0000259" key="7">
    <source>
        <dbReference type="Pfam" id="PF17827"/>
    </source>
</evidence>